<organism evidence="1 3">
    <name type="scientific">Rotaria magnacalcarata</name>
    <dbReference type="NCBI Taxonomy" id="392030"/>
    <lineage>
        <taxon>Eukaryota</taxon>
        <taxon>Metazoa</taxon>
        <taxon>Spiralia</taxon>
        <taxon>Gnathifera</taxon>
        <taxon>Rotifera</taxon>
        <taxon>Eurotatoria</taxon>
        <taxon>Bdelloidea</taxon>
        <taxon>Philodinida</taxon>
        <taxon>Philodinidae</taxon>
        <taxon>Rotaria</taxon>
    </lineage>
</organism>
<evidence type="ECO:0000313" key="3">
    <source>
        <dbReference type="Proteomes" id="UP000676336"/>
    </source>
</evidence>
<comment type="caution">
    <text evidence="1">The sequence shown here is derived from an EMBL/GenBank/DDBJ whole genome shotgun (WGS) entry which is preliminary data.</text>
</comment>
<feature type="non-terminal residue" evidence="1">
    <location>
        <position position="1"/>
    </location>
</feature>
<evidence type="ECO:0000313" key="1">
    <source>
        <dbReference type="EMBL" id="CAF4686943.1"/>
    </source>
</evidence>
<name>A0A8S3A3R8_9BILA</name>
<evidence type="ECO:0000313" key="2">
    <source>
        <dbReference type="EMBL" id="CAF4887311.1"/>
    </source>
</evidence>
<dbReference type="Proteomes" id="UP000676336">
    <property type="component" value="Unassembled WGS sequence"/>
</dbReference>
<proteinExistence type="predicted"/>
<reference evidence="1" key="1">
    <citation type="submission" date="2021-02" db="EMBL/GenBank/DDBJ databases">
        <authorList>
            <person name="Nowell W R."/>
        </authorList>
    </citation>
    <scope>NUCLEOTIDE SEQUENCE</scope>
</reference>
<accession>A0A8S3A3R8</accession>
<sequence>KRALTPNYDPAQSPLFSVGVRKINETTMSPNRTSTNLKSNVSIEEKIRREFLL</sequence>
<dbReference type="AlphaFoldDB" id="A0A8S3A3R8"/>
<protein>
    <submittedName>
        <fullName evidence="1">Uncharacterized protein</fullName>
    </submittedName>
</protein>
<gene>
    <name evidence="1" type="ORF">SMN809_LOCUS42511</name>
    <name evidence="2" type="ORF">SMN809_LOCUS51103</name>
</gene>
<dbReference type="EMBL" id="CAJOBI010122897">
    <property type="protein sequence ID" value="CAF4686943.1"/>
    <property type="molecule type" value="Genomic_DNA"/>
</dbReference>
<dbReference type="EMBL" id="CAJOBI010170588">
    <property type="protein sequence ID" value="CAF4887311.1"/>
    <property type="molecule type" value="Genomic_DNA"/>
</dbReference>